<name>A0A073KBU4_9BACI</name>
<dbReference type="STRING" id="574375.AZF08_20285"/>
<evidence type="ECO:0000313" key="2">
    <source>
        <dbReference type="Proteomes" id="UP000027778"/>
    </source>
</evidence>
<sequence>MKNKLPTVKRSVSFREDVFDTAMDMADKYFGGNFSAYLTYLVCADKHGLSRVQQTEDIVEQKEEIKENVANNYVKSDENEDYINNILGM</sequence>
<comment type="caution">
    <text evidence="1">The sequence shown here is derived from an EMBL/GenBank/DDBJ whole genome shotgun (WGS) entry which is preliminary data.</text>
</comment>
<dbReference type="AlphaFoldDB" id="A0A073KBU4"/>
<dbReference type="EMBL" id="JOTM01000011">
    <property type="protein sequence ID" value="KEK23971.1"/>
    <property type="molecule type" value="Genomic_DNA"/>
</dbReference>
<gene>
    <name evidence="1" type="ORF">BAGA_06055</name>
</gene>
<dbReference type="Proteomes" id="UP000027778">
    <property type="component" value="Unassembled WGS sequence"/>
</dbReference>
<keyword evidence="2" id="KW-1185">Reference proteome</keyword>
<evidence type="ECO:0000313" key="1">
    <source>
        <dbReference type="EMBL" id="KEK23971.1"/>
    </source>
</evidence>
<dbReference type="RefSeq" id="WP_033675077.1">
    <property type="nucleotide sequence ID" value="NZ_JOTM01000011.1"/>
</dbReference>
<reference evidence="1 2" key="1">
    <citation type="submission" date="2014-06" db="EMBL/GenBank/DDBJ databases">
        <title>Draft genome sequence of Bacillus gaemokensis JCM 15801 (MCCC 1A00707).</title>
        <authorList>
            <person name="Lai Q."/>
            <person name="Liu Y."/>
            <person name="Shao Z."/>
        </authorList>
    </citation>
    <scope>NUCLEOTIDE SEQUENCE [LARGE SCALE GENOMIC DNA]</scope>
    <source>
        <strain evidence="1 2">JCM 15801</strain>
    </source>
</reference>
<proteinExistence type="predicted"/>
<accession>A0A073KBU4</accession>
<dbReference type="OrthoDB" id="1931470at2"/>
<protein>
    <submittedName>
        <fullName evidence="1">Uncharacterized protein</fullName>
    </submittedName>
</protein>
<organism evidence="1 2">
    <name type="scientific">Bacillus gaemokensis</name>
    <dbReference type="NCBI Taxonomy" id="574375"/>
    <lineage>
        <taxon>Bacteria</taxon>
        <taxon>Bacillati</taxon>
        <taxon>Bacillota</taxon>
        <taxon>Bacilli</taxon>
        <taxon>Bacillales</taxon>
        <taxon>Bacillaceae</taxon>
        <taxon>Bacillus</taxon>
        <taxon>Bacillus cereus group</taxon>
    </lineage>
</organism>